<sequence length="191" mass="21521">MEFVGPSRFSHFDGSGEPVGVAHPQAWVQVTAVNQAQTTNTMALIPSLMTDHVKRTYQIKEGAVLIRANRGRQRLEAVTSSYRAIEGKRTTFSLLNETQHWIHGNAGHLMYETIDGNATKRDSRYLAITNAFLPDEDSVAERMREAWEKIREGRRTRARSTGRTVDSAAGGRHHAQDGRRSVPRLRRREVG</sequence>
<dbReference type="EMBL" id="MEIA01000257">
    <property type="protein sequence ID" value="OJF11944.1"/>
    <property type="molecule type" value="Genomic_DNA"/>
</dbReference>
<evidence type="ECO:0000313" key="2">
    <source>
        <dbReference type="EMBL" id="OJF11944.1"/>
    </source>
</evidence>
<accession>A0A1K0FGU6</accession>
<evidence type="ECO:0000313" key="3">
    <source>
        <dbReference type="Proteomes" id="UP000182486"/>
    </source>
</evidence>
<keyword evidence="3" id="KW-1185">Reference proteome</keyword>
<proteinExistence type="predicted"/>
<dbReference type="Proteomes" id="UP000182486">
    <property type="component" value="Unassembled WGS sequence"/>
</dbReference>
<feature type="compositionally biased region" description="Basic residues" evidence="1">
    <location>
        <begin position="181"/>
        <end position="191"/>
    </location>
</feature>
<dbReference type="RefSeq" id="WP_071807482.1">
    <property type="nucleotide sequence ID" value="NZ_MEIA01000257.1"/>
</dbReference>
<organism evidence="2 3">
    <name type="scientific">Couchioplanes caeruleus subsp. caeruleus</name>
    <dbReference type="NCBI Taxonomy" id="56427"/>
    <lineage>
        <taxon>Bacteria</taxon>
        <taxon>Bacillati</taxon>
        <taxon>Actinomycetota</taxon>
        <taxon>Actinomycetes</taxon>
        <taxon>Micromonosporales</taxon>
        <taxon>Micromonosporaceae</taxon>
        <taxon>Couchioplanes</taxon>
    </lineage>
</organism>
<name>A0A1K0FGU6_9ACTN</name>
<feature type="region of interest" description="Disordered" evidence="1">
    <location>
        <begin position="151"/>
        <end position="191"/>
    </location>
</feature>
<protein>
    <submittedName>
        <fullName evidence="2">Uncharacterized protein</fullName>
    </submittedName>
</protein>
<evidence type="ECO:0000256" key="1">
    <source>
        <dbReference type="SAM" id="MobiDB-lite"/>
    </source>
</evidence>
<comment type="caution">
    <text evidence="2">The sequence shown here is derived from an EMBL/GenBank/DDBJ whole genome shotgun (WGS) entry which is preliminary data.</text>
</comment>
<dbReference type="AlphaFoldDB" id="A0A1K0FGU6"/>
<gene>
    <name evidence="2" type="ORF">BG844_23360</name>
</gene>
<reference evidence="2 3" key="1">
    <citation type="submission" date="2016-09" db="EMBL/GenBank/DDBJ databases">
        <title>Couchioplanes caeruleus draft genome sequence.</title>
        <authorList>
            <person name="Sheehan J."/>
            <person name="Caffrey P."/>
        </authorList>
    </citation>
    <scope>NUCLEOTIDE SEQUENCE [LARGE SCALE GENOMIC DNA]</scope>
    <source>
        <strain evidence="2 3">DSM 43634</strain>
    </source>
</reference>